<dbReference type="RefSeq" id="WP_191630988.1">
    <property type="nucleotide sequence ID" value="NZ_CABVHJ010000039.1"/>
</dbReference>
<keyword evidence="3" id="KW-0010">Activator</keyword>
<evidence type="ECO:0000313" key="10">
    <source>
        <dbReference type="Proteomes" id="UP000349468"/>
    </source>
</evidence>
<dbReference type="InterPro" id="IPR018060">
    <property type="entry name" value="HTH_AraC"/>
</dbReference>
<feature type="domain" description="HTH araC/xylS-type" evidence="6">
    <location>
        <begin position="227"/>
        <end position="328"/>
    </location>
</feature>
<dbReference type="InterPro" id="IPR009057">
    <property type="entry name" value="Homeodomain-like_sf"/>
</dbReference>
<dbReference type="EMBL" id="CABVHJ010000039">
    <property type="protein sequence ID" value="VVN47497.1"/>
    <property type="molecule type" value="Genomic_DNA"/>
</dbReference>
<keyword evidence="4" id="KW-0804">Transcription</keyword>
<name>A0A5E7QFQ6_PSEFL</name>
<dbReference type="Gene3D" id="1.10.10.60">
    <property type="entry name" value="Homeodomain-like"/>
    <property type="match status" value="1"/>
</dbReference>
<evidence type="ECO:0000313" key="7">
    <source>
        <dbReference type="EMBL" id="VVN47497.1"/>
    </source>
</evidence>
<evidence type="ECO:0000256" key="3">
    <source>
        <dbReference type="ARBA" id="ARBA00023159"/>
    </source>
</evidence>
<evidence type="ECO:0000313" key="8">
    <source>
        <dbReference type="EMBL" id="VVP61142.1"/>
    </source>
</evidence>
<gene>
    <name evidence="7" type="ORF">PS655_05976</name>
    <name evidence="8" type="ORF">PS870_06266</name>
</gene>
<dbReference type="PANTHER" id="PTHR46796:SF6">
    <property type="entry name" value="ARAC SUBFAMILY"/>
    <property type="match status" value="1"/>
</dbReference>
<dbReference type="InterPro" id="IPR035418">
    <property type="entry name" value="AraC-bd_2"/>
</dbReference>
<dbReference type="Proteomes" id="UP000349468">
    <property type="component" value="Unassembled WGS sequence"/>
</dbReference>
<reference evidence="9 10" key="1">
    <citation type="submission" date="2019-09" db="EMBL/GenBank/DDBJ databases">
        <authorList>
            <person name="Chandra G."/>
            <person name="Truman W A."/>
        </authorList>
    </citation>
    <scope>NUCLEOTIDE SEQUENCE [LARGE SCALE GENOMIC DNA]</scope>
    <source>
        <strain evidence="7">PS655</strain>
        <strain evidence="8">PS870</strain>
    </source>
</reference>
<dbReference type="Proteomes" id="UP000327167">
    <property type="component" value="Unassembled WGS sequence"/>
</dbReference>
<comment type="function">
    <text evidence="5">Regulatory protein of the TOL plasmid xyl operons. XylS activates the xylXYZLTEGFJQKIH operon required for the degradation of toluene, m-xylene and p-xylene.</text>
</comment>
<dbReference type="PROSITE" id="PS01124">
    <property type="entry name" value="HTH_ARAC_FAMILY_2"/>
    <property type="match status" value="1"/>
</dbReference>
<dbReference type="GO" id="GO:0043565">
    <property type="term" value="F:sequence-specific DNA binding"/>
    <property type="evidence" value="ECO:0007669"/>
    <property type="project" value="InterPro"/>
</dbReference>
<keyword evidence="1" id="KW-0805">Transcription regulation</keyword>
<dbReference type="InterPro" id="IPR050204">
    <property type="entry name" value="AraC_XylS_family_regulators"/>
</dbReference>
<dbReference type="GO" id="GO:0003700">
    <property type="term" value="F:DNA-binding transcription factor activity"/>
    <property type="evidence" value="ECO:0007669"/>
    <property type="project" value="InterPro"/>
</dbReference>
<organism evidence="8 10">
    <name type="scientific">Pseudomonas fluorescens</name>
    <dbReference type="NCBI Taxonomy" id="294"/>
    <lineage>
        <taxon>Bacteria</taxon>
        <taxon>Pseudomonadati</taxon>
        <taxon>Pseudomonadota</taxon>
        <taxon>Gammaproteobacteria</taxon>
        <taxon>Pseudomonadales</taxon>
        <taxon>Pseudomonadaceae</taxon>
        <taxon>Pseudomonas</taxon>
    </lineage>
</organism>
<dbReference type="PANTHER" id="PTHR46796">
    <property type="entry name" value="HTH-TYPE TRANSCRIPTIONAL ACTIVATOR RHAS-RELATED"/>
    <property type="match status" value="1"/>
</dbReference>
<dbReference type="AlphaFoldDB" id="A0A5E7QFQ6"/>
<accession>A0A5E7QFQ6</accession>
<dbReference type="EMBL" id="CABVIK010000032">
    <property type="protein sequence ID" value="VVP61142.1"/>
    <property type="molecule type" value="Genomic_DNA"/>
</dbReference>
<evidence type="ECO:0000256" key="4">
    <source>
        <dbReference type="ARBA" id="ARBA00023163"/>
    </source>
</evidence>
<dbReference type="Pfam" id="PF12833">
    <property type="entry name" value="HTH_18"/>
    <property type="match status" value="1"/>
</dbReference>
<dbReference type="Pfam" id="PF14525">
    <property type="entry name" value="AraC_binding_2"/>
    <property type="match status" value="1"/>
</dbReference>
<dbReference type="SMART" id="SM00342">
    <property type="entry name" value="HTH_ARAC"/>
    <property type="match status" value="1"/>
</dbReference>
<protein>
    <recommendedName>
        <fullName evidence="6">HTH araC/xylS-type domain-containing protein</fullName>
    </recommendedName>
</protein>
<dbReference type="SUPFAM" id="SSF46689">
    <property type="entry name" value="Homeodomain-like"/>
    <property type="match status" value="1"/>
</dbReference>
<evidence type="ECO:0000313" key="9">
    <source>
        <dbReference type="Proteomes" id="UP000327167"/>
    </source>
</evidence>
<sequence>MSTCDGDFRSSVNVFPAVSFSTSSLEEPVKNDAWRRLTAPLFEATVADARQHAVLEGGMTAHFLGGSVVGTMWFNAQHFERDQRLVLSTGLDQYIVQLFLEGGASVVCGGREVDVRVGDILVLDLAKTASTFAPKGGNTVWMMVSHDTLDRESAGRNLHGAVIRSYDPLASLLREMLMSLCQHGHFARTDDESSIEGAAVSLLVGVIIRSRLDPIQSAPVLSMVLRRRIFAYVEEHLTNPQLGVEHFVVHFKVSRAHLYRIFSEEGGVASMIRDRRLDAAYRDLTRGGEHPAGSITETAHKYFFSSSNHFLRAFRARFCCSPSEAIHVGMGVRVKCSASGILEHLTGVVASMDLSS</sequence>
<evidence type="ECO:0000256" key="1">
    <source>
        <dbReference type="ARBA" id="ARBA00023015"/>
    </source>
</evidence>
<evidence type="ECO:0000256" key="2">
    <source>
        <dbReference type="ARBA" id="ARBA00023125"/>
    </source>
</evidence>
<keyword evidence="2" id="KW-0238">DNA-binding</keyword>
<evidence type="ECO:0000259" key="6">
    <source>
        <dbReference type="PROSITE" id="PS01124"/>
    </source>
</evidence>
<evidence type="ECO:0000256" key="5">
    <source>
        <dbReference type="ARBA" id="ARBA00037345"/>
    </source>
</evidence>
<proteinExistence type="predicted"/>